<evidence type="ECO:0000313" key="6">
    <source>
        <dbReference type="EMBL" id="OAF67875.1"/>
    </source>
</evidence>
<evidence type="ECO:0000256" key="1">
    <source>
        <dbReference type="ARBA" id="ARBA00004305"/>
    </source>
</evidence>
<dbReference type="GO" id="GO:0033539">
    <property type="term" value="P:fatty acid beta-oxidation using acyl-CoA dehydrogenase"/>
    <property type="evidence" value="ECO:0007669"/>
    <property type="project" value="TreeGrafter"/>
</dbReference>
<sequence length="160" mass="17867">MSINKILVGCKRVIDYAVKIRVDKSGVVTNGVKHSMNPFDEIALEEAIRFKEKKLAKQVVAVSIGPEPCKDTLKSALALGADEAIHVLVQDADYKTMKPLYFSKIFAQLAKKFDSNLLFFGKQAIDDDANQTAQMTSALLDWPQKVNILCFSSDNTHYQR</sequence>
<evidence type="ECO:0000256" key="3">
    <source>
        <dbReference type="ARBA" id="ARBA00022448"/>
    </source>
</evidence>
<dbReference type="CDD" id="cd01714">
    <property type="entry name" value="ETF_beta"/>
    <property type="match status" value="1"/>
</dbReference>
<dbReference type="Gene3D" id="3.40.50.620">
    <property type="entry name" value="HUPs"/>
    <property type="match status" value="1"/>
</dbReference>
<dbReference type="InterPro" id="IPR014730">
    <property type="entry name" value="ETF_a/b_N"/>
</dbReference>
<feature type="domain" description="Electron transfer flavoprotein alpha/beta-subunit N-terminal" evidence="5">
    <location>
        <begin position="24"/>
        <end position="160"/>
    </location>
</feature>
<dbReference type="InterPro" id="IPR033948">
    <property type="entry name" value="ETF_beta_N"/>
</dbReference>
<organism evidence="6 7">
    <name type="scientific">Intoshia linei</name>
    <dbReference type="NCBI Taxonomy" id="1819745"/>
    <lineage>
        <taxon>Eukaryota</taxon>
        <taxon>Metazoa</taxon>
        <taxon>Spiralia</taxon>
        <taxon>Lophotrochozoa</taxon>
        <taxon>Mesozoa</taxon>
        <taxon>Orthonectida</taxon>
        <taxon>Rhopaluridae</taxon>
        <taxon>Intoshia</taxon>
    </lineage>
</organism>
<dbReference type="Pfam" id="PF01012">
    <property type="entry name" value="ETF"/>
    <property type="match status" value="1"/>
</dbReference>
<dbReference type="SUPFAM" id="SSF52402">
    <property type="entry name" value="Adenine nucleotide alpha hydrolases-like"/>
    <property type="match status" value="1"/>
</dbReference>
<name>A0A177B0U9_9BILA</name>
<keyword evidence="4" id="KW-0249">Electron transport</keyword>
<dbReference type="SMART" id="SM00893">
    <property type="entry name" value="ETF"/>
    <property type="match status" value="1"/>
</dbReference>
<keyword evidence="3" id="KW-0813">Transport</keyword>
<dbReference type="OrthoDB" id="276685at2759"/>
<dbReference type="GO" id="GO:0005759">
    <property type="term" value="C:mitochondrial matrix"/>
    <property type="evidence" value="ECO:0007669"/>
    <property type="project" value="UniProtKB-SubCell"/>
</dbReference>
<proteinExistence type="inferred from homology"/>
<gene>
    <name evidence="6" type="ORF">A3Q56_04381</name>
</gene>
<comment type="subcellular location">
    <subcellularLocation>
        <location evidence="1">Mitochondrion matrix</location>
    </subcellularLocation>
</comment>
<protein>
    <submittedName>
        <fullName evidence="6">Beta-ETF</fullName>
    </submittedName>
</protein>
<dbReference type="PANTHER" id="PTHR21294">
    <property type="entry name" value="ELECTRON TRANSFER FLAVOPROTEIN BETA-SUBUNIT"/>
    <property type="match status" value="1"/>
</dbReference>
<dbReference type="GO" id="GO:0009055">
    <property type="term" value="F:electron transfer activity"/>
    <property type="evidence" value="ECO:0007669"/>
    <property type="project" value="InterPro"/>
</dbReference>
<dbReference type="InterPro" id="IPR014729">
    <property type="entry name" value="Rossmann-like_a/b/a_fold"/>
</dbReference>
<dbReference type="EMBL" id="LWCA01000556">
    <property type="protein sequence ID" value="OAF67875.1"/>
    <property type="molecule type" value="Genomic_DNA"/>
</dbReference>
<dbReference type="PANTHER" id="PTHR21294:SF8">
    <property type="entry name" value="ELECTRON TRANSFER FLAVOPROTEIN SUBUNIT BETA"/>
    <property type="match status" value="1"/>
</dbReference>
<feature type="non-terminal residue" evidence="6">
    <location>
        <position position="160"/>
    </location>
</feature>
<evidence type="ECO:0000256" key="2">
    <source>
        <dbReference type="ARBA" id="ARBA00007557"/>
    </source>
</evidence>
<dbReference type="InterPro" id="IPR012255">
    <property type="entry name" value="ETF_b"/>
</dbReference>
<dbReference type="Proteomes" id="UP000078046">
    <property type="component" value="Unassembled WGS sequence"/>
</dbReference>
<evidence type="ECO:0000259" key="5">
    <source>
        <dbReference type="SMART" id="SM00893"/>
    </source>
</evidence>
<keyword evidence="7" id="KW-1185">Reference proteome</keyword>
<dbReference type="AlphaFoldDB" id="A0A177B0U9"/>
<evidence type="ECO:0000256" key="4">
    <source>
        <dbReference type="ARBA" id="ARBA00022982"/>
    </source>
</evidence>
<comment type="caution">
    <text evidence="6">The sequence shown here is derived from an EMBL/GenBank/DDBJ whole genome shotgun (WGS) entry which is preliminary data.</text>
</comment>
<evidence type="ECO:0000313" key="7">
    <source>
        <dbReference type="Proteomes" id="UP000078046"/>
    </source>
</evidence>
<comment type="similarity">
    <text evidence="2">Belongs to the ETF beta-subunit/FixA family.</text>
</comment>
<dbReference type="GO" id="GO:0009063">
    <property type="term" value="P:amino acid catabolic process"/>
    <property type="evidence" value="ECO:0007669"/>
    <property type="project" value="TreeGrafter"/>
</dbReference>
<accession>A0A177B0U9</accession>
<reference evidence="6 7" key="1">
    <citation type="submission" date="2016-04" db="EMBL/GenBank/DDBJ databases">
        <title>The genome of Intoshia linei affirms orthonectids as highly simplified spiralians.</title>
        <authorList>
            <person name="Mikhailov K.V."/>
            <person name="Slusarev G.S."/>
            <person name="Nikitin M.A."/>
            <person name="Logacheva M.D."/>
            <person name="Penin A."/>
            <person name="Aleoshin V."/>
            <person name="Panchin Y.V."/>
        </authorList>
    </citation>
    <scope>NUCLEOTIDE SEQUENCE [LARGE SCALE GENOMIC DNA]</scope>
    <source>
        <strain evidence="6">Intl2013</strain>
        <tissue evidence="6">Whole animal</tissue>
    </source>
</reference>